<evidence type="ECO:0000256" key="2">
    <source>
        <dbReference type="ARBA" id="ARBA00022771"/>
    </source>
</evidence>
<comment type="caution">
    <text evidence="7">The sequence shown here is derived from an EMBL/GenBank/DDBJ whole genome shotgun (WGS) entry which is preliminary data.</text>
</comment>
<dbReference type="GO" id="GO:0050821">
    <property type="term" value="P:protein stabilization"/>
    <property type="evidence" value="ECO:0007669"/>
    <property type="project" value="TreeGrafter"/>
</dbReference>
<reference evidence="7 8" key="1">
    <citation type="submission" date="2015-02" db="EMBL/GenBank/DDBJ databases">
        <title>Draft genome sequence of Aspergillus parasiticus SU-1.</title>
        <authorList>
            <person name="Yu J."/>
            <person name="Fedorova N."/>
            <person name="Yin Y."/>
            <person name="Losada L."/>
            <person name="Zafar N."/>
            <person name="Taujale R."/>
            <person name="Ehrlich K.C."/>
            <person name="Bhatnagar D."/>
            <person name="Cleveland T.E."/>
            <person name="Bennett J.W."/>
            <person name="Nierman W.C."/>
        </authorList>
    </citation>
    <scope>NUCLEOTIDE SEQUENCE [LARGE SCALE GENOMIC DNA]</scope>
    <source>
        <strain evidence="8">ATCC 56775 / NRRL 5862 / SRRC 143 / SU-1</strain>
    </source>
</reference>
<dbReference type="InterPro" id="IPR007853">
    <property type="entry name" value="Znf_DNL-typ"/>
</dbReference>
<evidence type="ECO:0000256" key="5">
    <source>
        <dbReference type="SAM" id="MobiDB-lite"/>
    </source>
</evidence>
<keyword evidence="2 4" id="KW-0863">Zinc-finger</keyword>
<feature type="compositionally biased region" description="Polar residues" evidence="5">
    <location>
        <begin position="56"/>
        <end position="67"/>
    </location>
</feature>
<evidence type="ECO:0000259" key="6">
    <source>
        <dbReference type="PROSITE" id="PS51501"/>
    </source>
</evidence>
<dbReference type="OrthoDB" id="512667at2759"/>
<name>A0A0F0I9Y0_ASPPU</name>
<sequence>MRSFTSLPRGIRAIQSSLPRTAISRHTSRPFSQLINRSTRSSPALSWASARISVPASTLRHNSSSARPLTDQAADAARDAENEEQNRKRREQEPAYQLTFTCKPCGERSSHRMSKQGYHRGTVVIRCPSCKNRHIISDHLNIFYDKKTTLEDILAEQGNKLKRGYVEGDMEFWDDGSVTPKEGEEAKSDQGQLP</sequence>
<proteinExistence type="predicted"/>
<evidence type="ECO:0000256" key="1">
    <source>
        <dbReference type="ARBA" id="ARBA00022723"/>
    </source>
</evidence>
<dbReference type="EMBL" id="JZEE01000393">
    <property type="protein sequence ID" value="KJK64544.1"/>
    <property type="molecule type" value="Genomic_DNA"/>
</dbReference>
<dbReference type="GO" id="GO:0051087">
    <property type="term" value="F:protein-folding chaperone binding"/>
    <property type="evidence" value="ECO:0007669"/>
    <property type="project" value="TreeGrafter"/>
</dbReference>
<gene>
    <name evidence="7" type="ORF">P875_00011221</name>
</gene>
<dbReference type="GO" id="GO:0008270">
    <property type="term" value="F:zinc ion binding"/>
    <property type="evidence" value="ECO:0007669"/>
    <property type="project" value="UniProtKB-KW"/>
</dbReference>
<dbReference type="Pfam" id="PF05180">
    <property type="entry name" value="zf-DNL"/>
    <property type="match status" value="1"/>
</dbReference>
<accession>A0A0F0I9Y0</accession>
<dbReference type="Proteomes" id="UP000033540">
    <property type="component" value="Unassembled WGS sequence"/>
</dbReference>
<dbReference type="STRING" id="1403190.A0A0F0I9Y0"/>
<feature type="region of interest" description="Disordered" evidence="5">
    <location>
        <begin position="171"/>
        <end position="194"/>
    </location>
</feature>
<feature type="region of interest" description="Disordered" evidence="5">
    <location>
        <begin position="56"/>
        <end position="94"/>
    </location>
</feature>
<keyword evidence="3" id="KW-0862">Zinc</keyword>
<dbReference type="AlphaFoldDB" id="A0A0F0I9Y0"/>
<keyword evidence="1" id="KW-0479">Metal-binding</keyword>
<evidence type="ECO:0000313" key="8">
    <source>
        <dbReference type="Proteomes" id="UP000033540"/>
    </source>
</evidence>
<dbReference type="PANTHER" id="PTHR20922:SF13">
    <property type="entry name" value="DNL-TYPE ZINC FINGER PROTEIN"/>
    <property type="match status" value="1"/>
</dbReference>
<feature type="compositionally biased region" description="Basic and acidic residues" evidence="5">
    <location>
        <begin position="76"/>
        <end position="93"/>
    </location>
</feature>
<dbReference type="InterPro" id="IPR024158">
    <property type="entry name" value="Mt_import_TIM15"/>
</dbReference>
<evidence type="ECO:0000256" key="3">
    <source>
        <dbReference type="ARBA" id="ARBA00022833"/>
    </source>
</evidence>
<dbReference type="GO" id="GO:0005739">
    <property type="term" value="C:mitochondrion"/>
    <property type="evidence" value="ECO:0007669"/>
    <property type="project" value="TreeGrafter"/>
</dbReference>
<organism evidence="7 8">
    <name type="scientific">Aspergillus parasiticus (strain ATCC 56775 / NRRL 5862 / SRRC 143 / SU-1)</name>
    <dbReference type="NCBI Taxonomy" id="1403190"/>
    <lineage>
        <taxon>Eukaryota</taxon>
        <taxon>Fungi</taxon>
        <taxon>Dikarya</taxon>
        <taxon>Ascomycota</taxon>
        <taxon>Pezizomycotina</taxon>
        <taxon>Eurotiomycetes</taxon>
        <taxon>Eurotiomycetidae</taxon>
        <taxon>Eurotiales</taxon>
        <taxon>Aspergillaceae</taxon>
        <taxon>Aspergillus</taxon>
        <taxon>Aspergillus subgen. Circumdati</taxon>
    </lineage>
</organism>
<evidence type="ECO:0000256" key="4">
    <source>
        <dbReference type="PROSITE-ProRule" id="PRU00834"/>
    </source>
</evidence>
<protein>
    <submittedName>
        <fullName evidence="7">DNL zinc finger</fullName>
    </submittedName>
</protein>
<feature type="domain" description="DNL-type" evidence="6">
    <location>
        <begin position="91"/>
        <end position="186"/>
    </location>
</feature>
<evidence type="ECO:0000313" key="7">
    <source>
        <dbReference type="EMBL" id="KJK64544.1"/>
    </source>
</evidence>
<dbReference type="PROSITE" id="PS51501">
    <property type="entry name" value="ZF_DNL"/>
    <property type="match status" value="1"/>
</dbReference>
<dbReference type="GO" id="GO:0030150">
    <property type="term" value="P:protein import into mitochondrial matrix"/>
    <property type="evidence" value="ECO:0007669"/>
    <property type="project" value="TreeGrafter"/>
</dbReference>
<dbReference type="PANTHER" id="PTHR20922">
    <property type="entry name" value="DNL-TYPE ZINC FINGER PROTEIN"/>
    <property type="match status" value="1"/>
</dbReference>
<dbReference type="GO" id="GO:0006457">
    <property type="term" value="P:protein folding"/>
    <property type="evidence" value="ECO:0007669"/>
    <property type="project" value="TreeGrafter"/>
</dbReference>